<protein>
    <submittedName>
        <fullName evidence="1">Uncharacterized protein</fullName>
    </submittedName>
</protein>
<dbReference type="Proteomes" id="UP000317315">
    <property type="component" value="Unassembled WGS sequence"/>
</dbReference>
<dbReference type="AlphaFoldDB" id="A0A521DP23"/>
<proteinExistence type="predicted"/>
<dbReference type="RefSeq" id="WP_142936063.1">
    <property type="nucleotide sequence ID" value="NZ_FXTM01000023.1"/>
</dbReference>
<evidence type="ECO:0000313" key="2">
    <source>
        <dbReference type="Proteomes" id="UP000317315"/>
    </source>
</evidence>
<reference evidence="1 2" key="1">
    <citation type="submission" date="2017-05" db="EMBL/GenBank/DDBJ databases">
        <authorList>
            <person name="Varghese N."/>
            <person name="Submissions S."/>
        </authorList>
    </citation>
    <scope>NUCLEOTIDE SEQUENCE [LARGE SCALE GENOMIC DNA]</scope>
    <source>
        <strain evidence="1 2">DSM 16304</strain>
    </source>
</reference>
<dbReference type="OrthoDB" id="8702at2"/>
<accession>A0A521DP23</accession>
<organism evidence="1 2">
    <name type="scientific">Balnearium lithotrophicum</name>
    <dbReference type="NCBI Taxonomy" id="223788"/>
    <lineage>
        <taxon>Bacteria</taxon>
        <taxon>Pseudomonadati</taxon>
        <taxon>Aquificota</taxon>
        <taxon>Aquificia</taxon>
        <taxon>Desulfurobacteriales</taxon>
        <taxon>Desulfurobacteriaceae</taxon>
        <taxon>Balnearium</taxon>
    </lineage>
</organism>
<name>A0A521DP23_9BACT</name>
<dbReference type="EMBL" id="FXTM01000023">
    <property type="protein sequence ID" value="SMO72831.1"/>
    <property type="molecule type" value="Genomic_DNA"/>
</dbReference>
<evidence type="ECO:0000313" key="1">
    <source>
        <dbReference type="EMBL" id="SMO72831.1"/>
    </source>
</evidence>
<gene>
    <name evidence="1" type="ORF">SAMN06269117_1236</name>
</gene>
<sequence length="574" mass="67347">MKVKELDYRSSLFFKCSNVKQETIVDALDFFVERLKKLSIDLDGVYPGDVFSLPFAMYISDRTATPLKTENFIKKTDKLLLVFSALPFEFVSEKYISEKTSLFRKIAPNSPSLLILSERNFRGVDFQLIKGKVERLFSYQFIREARENFFWPTEGEVTAVSERLWELSRKELSNFLRAKRIRDSARKYLRDEEVVNLNLIDSDAELSLWEKFKKGNLVKPSLKGKGGKGEKITVEKLFQIRDPHLSSAVTSVLEYVSQSIEYRFPTYLAYSNVEITERKGVLIVPKVTEELNGADLRVEFIVRLEKIKENLKKVNHLIQSSIVELAKDVFKKDFFTPQIDSSIDEKLNRGSIYLSWYIDREMADRINEKINRRWLLSRLLYRKRIKTEFLELIKLIENFEFNLENLELLKAKLGSLWRKNSNLFKAKSREIFSAIEKGKLWPLVAIFSVKETSLREPLDFLIKLKGYENYHHLLSNLDTYYTPVLTKRIYRPNWERVIRGKLSIFLKGEPLNPKSFSTYVLQTGDGKFLGTLPKTISHYILAKERQGKRVTCRELYFEPDVFSENSYWVEIKCL</sequence>
<keyword evidence="2" id="KW-1185">Reference proteome</keyword>